<sequence>MWYKELRTHFIIFSFRVTLKMRAAISLLVLLFSMCGAQTRSTQTEVQTESQSQSQLDVSAELKELRDMVVELRVTLRYTQDELKVMEVENSVVLQRLVASETKVEILERENAAQEAELTAVKTRLAASEAEVEQVKKDTAAQHTDLTTMKTEVMNLTKENAALETRLAATETDVEELKMDSAAHEQELAALKTRLAASETGIDDLKAELTAVKTRLAATETEVDNLEKLTEKSKVAFSVGLTDSGYIESGSNDLNLVFSKIINNVGKAYSSTTGFFTAPVRGVYYFRFTVMDYLFSHYMGIQMYKNGQQLMLLNEYDSDGQNSYLSSGLTLQLEVGDEINLRIPAGSRLYDNVNNHTTFSGFLLFPL</sequence>
<dbReference type="PANTHER" id="PTHR22923">
    <property type="entry name" value="CEREBELLIN-RELATED"/>
    <property type="match status" value="1"/>
</dbReference>
<keyword evidence="3" id="KW-0732">Signal</keyword>
<protein>
    <recommendedName>
        <fullName evidence="5">C1q domain-containing protein</fullName>
    </recommendedName>
</protein>
<evidence type="ECO:0000256" key="3">
    <source>
        <dbReference type="ARBA" id="ARBA00022729"/>
    </source>
</evidence>
<comment type="subcellular location">
    <subcellularLocation>
        <location evidence="1">Secreted</location>
    </subcellularLocation>
</comment>
<dbReference type="Gene3D" id="1.20.5.340">
    <property type="match status" value="1"/>
</dbReference>
<name>A0ABD1J1D2_9TELE</name>
<dbReference type="Gene3D" id="2.60.120.40">
    <property type="match status" value="1"/>
</dbReference>
<accession>A0ABD1J1D2</accession>
<dbReference type="InterPro" id="IPR050822">
    <property type="entry name" value="Cerebellin_Synaptic_Org"/>
</dbReference>
<feature type="coiled-coil region" evidence="4">
    <location>
        <begin position="97"/>
        <end position="229"/>
    </location>
</feature>
<dbReference type="InterPro" id="IPR008983">
    <property type="entry name" value="Tumour_necrosis_fac-like_dom"/>
</dbReference>
<keyword evidence="2" id="KW-0964">Secreted</keyword>
<reference evidence="6 7" key="1">
    <citation type="submission" date="2024-09" db="EMBL/GenBank/DDBJ databases">
        <title>A chromosome-level genome assembly of Gray's grenadier anchovy, Coilia grayii.</title>
        <authorList>
            <person name="Fu Z."/>
        </authorList>
    </citation>
    <scope>NUCLEOTIDE SEQUENCE [LARGE SCALE GENOMIC DNA]</scope>
    <source>
        <strain evidence="6">G4</strain>
        <tissue evidence="6">Muscle</tissue>
    </source>
</reference>
<evidence type="ECO:0000259" key="5">
    <source>
        <dbReference type="PROSITE" id="PS50871"/>
    </source>
</evidence>
<evidence type="ECO:0000313" key="6">
    <source>
        <dbReference type="EMBL" id="KAL2080877.1"/>
    </source>
</evidence>
<proteinExistence type="predicted"/>
<dbReference type="EMBL" id="JBHFQA010000020">
    <property type="protein sequence ID" value="KAL2080877.1"/>
    <property type="molecule type" value="Genomic_DNA"/>
</dbReference>
<comment type="caution">
    <text evidence="6">The sequence shown here is derived from an EMBL/GenBank/DDBJ whole genome shotgun (WGS) entry which is preliminary data.</text>
</comment>
<gene>
    <name evidence="6" type="ORF">ACEWY4_022730</name>
</gene>
<evidence type="ECO:0000256" key="1">
    <source>
        <dbReference type="ARBA" id="ARBA00004613"/>
    </source>
</evidence>
<dbReference type="PANTHER" id="PTHR22923:SF102">
    <property type="entry name" value="CEREBELLIN 13-RELATED"/>
    <property type="match status" value="1"/>
</dbReference>
<evidence type="ECO:0000256" key="2">
    <source>
        <dbReference type="ARBA" id="ARBA00022525"/>
    </source>
</evidence>
<dbReference type="Gene3D" id="1.20.5.170">
    <property type="match status" value="1"/>
</dbReference>
<dbReference type="SUPFAM" id="SSF49842">
    <property type="entry name" value="TNF-like"/>
    <property type="match status" value="1"/>
</dbReference>
<dbReference type="AlphaFoldDB" id="A0ABD1J1D2"/>
<dbReference type="Proteomes" id="UP001591681">
    <property type="component" value="Unassembled WGS sequence"/>
</dbReference>
<dbReference type="PROSITE" id="PS50871">
    <property type="entry name" value="C1Q"/>
    <property type="match status" value="1"/>
</dbReference>
<dbReference type="SMART" id="SM00110">
    <property type="entry name" value="C1Q"/>
    <property type="match status" value="1"/>
</dbReference>
<keyword evidence="4" id="KW-0175">Coiled coil</keyword>
<dbReference type="InterPro" id="IPR001073">
    <property type="entry name" value="C1q_dom"/>
</dbReference>
<dbReference type="PRINTS" id="PR00007">
    <property type="entry name" value="COMPLEMNTC1Q"/>
</dbReference>
<feature type="domain" description="C1q" evidence="5">
    <location>
        <begin position="230"/>
        <end position="367"/>
    </location>
</feature>
<organism evidence="6 7">
    <name type="scientific">Coilia grayii</name>
    <name type="common">Gray's grenadier anchovy</name>
    <dbReference type="NCBI Taxonomy" id="363190"/>
    <lineage>
        <taxon>Eukaryota</taxon>
        <taxon>Metazoa</taxon>
        <taxon>Chordata</taxon>
        <taxon>Craniata</taxon>
        <taxon>Vertebrata</taxon>
        <taxon>Euteleostomi</taxon>
        <taxon>Actinopterygii</taxon>
        <taxon>Neopterygii</taxon>
        <taxon>Teleostei</taxon>
        <taxon>Clupei</taxon>
        <taxon>Clupeiformes</taxon>
        <taxon>Clupeoidei</taxon>
        <taxon>Engraulidae</taxon>
        <taxon>Coilinae</taxon>
        <taxon>Coilia</taxon>
    </lineage>
</organism>
<dbReference type="Pfam" id="PF00386">
    <property type="entry name" value="C1q"/>
    <property type="match status" value="1"/>
</dbReference>
<dbReference type="SUPFAM" id="SSF57997">
    <property type="entry name" value="Tropomyosin"/>
    <property type="match status" value="1"/>
</dbReference>
<evidence type="ECO:0000313" key="7">
    <source>
        <dbReference type="Proteomes" id="UP001591681"/>
    </source>
</evidence>
<keyword evidence="7" id="KW-1185">Reference proteome</keyword>
<evidence type="ECO:0000256" key="4">
    <source>
        <dbReference type="SAM" id="Coils"/>
    </source>
</evidence>
<dbReference type="GO" id="GO:0005576">
    <property type="term" value="C:extracellular region"/>
    <property type="evidence" value="ECO:0007669"/>
    <property type="project" value="UniProtKB-SubCell"/>
</dbReference>